<dbReference type="PROSITE" id="PS00028">
    <property type="entry name" value="ZINC_FINGER_C2H2_1"/>
    <property type="match status" value="1"/>
</dbReference>
<comment type="subcellular location">
    <subcellularLocation>
        <location evidence="1">Nucleus</location>
    </subcellularLocation>
</comment>
<keyword evidence="4 7" id="KW-0863">Zinc-finger</keyword>
<dbReference type="Gene3D" id="3.30.160.60">
    <property type="entry name" value="Classic Zinc Finger"/>
    <property type="match status" value="2"/>
</dbReference>
<feature type="compositionally biased region" description="Basic residues" evidence="8">
    <location>
        <begin position="61"/>
        <end position="70"/>
    </location>
</feature>
<dbReference type="PROSITE" id="PS50157">
    <property type="entry name" value="ZINC_FINGER_C2H2_2"/>
    <property type="match status" value="1"/>
</dbReference>
<keyword evidence="3" id="KW-0677">Repeat</keyword>
<dbReference type="GO" id="GO:0008270">
    <property type="term" value="F:zinc ion binding"/>
    <property type="evidence" value="ECO:0007669"/>
    <property type="project" value="UniProtKB-KW"/>
</dbReference>
<reference evidence="11" key="1">
    <citation type="submission" date="2022-10" db="EMBL/GenBank/DDBJ databases">
        <title>Genome assembly of Pristionchus species.</title>
        <authorList>
            <person name="Yoshida K."/>
            <person name="Sommer R.J."/>
        </authorList>
    </citation>
    <scope>NUCLEOTIDE SEQUENCE [LARGE SCALE GENOMIC DNA]</scope>
    <source>
        <strain evidence="11">RS5460</strain>
    </source>
</reference>
<dbReference type="EMBL" id="BTRK01000001">
    <property type="protein sequence ID" value="GMR31626.1"/>
    <property type="molecule type" value="Genomic_DNA"/>
</dbReference>
<feature type="region of interest" description="Disordered" evidence="8">
    <location>
        <begin position="421"/>
        <end position="449"/>
    </location>
</feature>
<feature type="region of interest" description="Disordered" evidence="8">
    <location>
        <begin position="1"/>
        <end position="76"/>
    </location>
</feature>
<keyword evidence="5" id="KW-0862">Zinc</keyword>
<dbReference type="GO" id="GO:0010468">
    <property type="term" value="P:regulation of gene expression"/>
    <property type="evidence" value="ECO:0007669"/>
    <property type="project" value="TreeGrafter"/>
</dbReference>
<dbReference type="PANTHER" id="PTHR16515">
    <property type="entry name" value="PR DOMAIN ZINC FINGER PROTEIN"/>
    <property type="match status" value="1"/>
</dbReference>
<evidence type="ECO:0000256" key="1">
    <source>
        <dbReference type="ARBA" id="ARBA00004123"/>
    </source>
</evidence>
<feature type="region of interest" description="Disordered" evidence="8">
    <location>
        <begin position="507"/>
        <end position="530"/>
    </location>
</feature>
<dbReference type="GO" id="GO:0005634">
    <property type="term" value="C:nucleus"/>
    <property type="evidence" value="ECO:0007669"/>
    <property type="project" value="UniProtKB-SubCell"/>
</dbReference>
<dbReference type="InterPro" id="IPR013087">
    <property type="entry name" value="Znf_C2H2_type"/>
</dbReference>
<keyword evidence="2" id="KW-0479">Metal-binding</keyword>
<proteinExistence type="predicted"/>
<comment type="caution">
    <text evidence="10">The sequence shown here is derived from an EMBL/GenBank/DDBJ whole genome shotgun (WGS) entry which is preliminary data.</text>
</comment>
<protein>
    <recommendedName>
        <fullName evidence="9">C2H2-type domain-containing protein</fullName>
    </recommendedName>
</protein>
<evidence type="ECO:0000256" key="6">
    <source>
        <dbReference type="ARBA" id="ARBA00023242"/>
    </source>
</evidence>
<organism evidence="10 11">
    <name type="scientific">Pristionchus mayeri</name>
    <dbReference type="NCBI Taxonomy" id="1317129"/>
    <lineage>
        <taxon>Eukaryota</taxon>
        <taxon>Metazoa</taxon>
        <taxon>Ecdysozoa</taxon>
        <taxon>Nematoda</taxon>
        <taxon>Chromadorea</taxon>
        <taxon>Rhabditida</taxon>
        <taxon>Rhabditina</taxon>
        <taxon>Diplogasteromorpha</taxon>
        <taxon>Diplogasteroidea</taxon>
        <taxon>Neodiplogasteridae</taxon>
        <taxon>Pristionchus</taxon>
    </lineage>
</organism>
<dbReference type="InterPro" id="IPR050331">
    <property type="entry name" value="Zinc_finger"/>
</dbReference>
<evidence type="ECO:0000313" key="11">
    <source>
        <dbReference type="Proteomes" id="UP001328107"/>
    </source>
</evidence>
<evidence type="ECO:0000259" key="9">
    <source>
        <dbReference type="PROSITE" id="PS50157"/>
    </source>
</evidence>
<feature type="compositionally biased region" description="Basic and acidic residues" evidence="8">
    <location>
        <begin position="421"/>
        <end position="430"/>
    </location>
</feature>
<evidence type="ECO:0000256" key="8">
    <source>
        <dbReference type="SAM" id="MobiDB-lite"/>
    </source>
</evidence>
<evidence type="ECO:0000256" key="3">
    <source>
        <dbReference type="ARBA" id="ARBA00022737"/>
    </source>
</evidence>
<gene>
    <name evidence="10" type="ORF">PMAYCL1PPCAC_01821</name>
</gene>
<dbReference type="AlphaFoldDB" id="A0AAN5C7T1"/>
<name>A0AAN5C7T1_9BILA</name>
<feature type="domain" description="C2H2-type" evidence="9">
    <location>
        <begin position="572"/>
        <end position="594"/>
    </location>
</feature>
<keyword evidence="11" id="KW-1185">Reference proteome</keyword>
<dbReference type="SMART" id="SM00355">
    <property type="entry name" value="ZnF_C2H2"/>
    <property type="match status" value="5"/>
</dbReference>
<evidence type="ECO:0000256" key="7">
    <source>
        <dbReference type="PROSITE-ProRule" id="PRU00042"/>
    </source>
</evidence>
<sequence>SMSLSPGNVGRPGTSESPEEQRPVKTRYGRIVVPKGDLPGENLVPKDRRKKVVVAKEPAKAKRKYTKRKKWGSEEVEETIVTASTGKKMTAVKGKVDEPMKEVPEVPEKEIKEEVLEMESEEEQCDAPPEPSYRAQMAVPEPPVVNTYVNFVTEENKNEACGICGMVMQKYKIELHKLDNHPEYAPYECLSCRIRSFFDYWELKEHYKICSNDRIASESNREAVLFRQVVEAAFFRKLYQPVECPLCHIWLGTFFDLDVHFTAHGLASMDSKFGCDGCRLTFVSVDALKKHLTRQNTPHQSQMCFNTGRVLNKEELEELMKRYTEEERRDCIRKFDYDTYVLAPPKIVECAKEAKCAYCDQRTRAYALLKTDLSNLIMYGLECSEEEAKKVVQKLKRCRNDRVCVCRHHFQWRNWVTKKVEGGSGEEGRPKSFPQTLIKRKTDPEYGSENADGIAVVSQARVTGGAPSFTGGQSCSGETRTKKEIKVEEVDEEYEEMLFDNSKEVKEEEFDWDEMDQRERNGEDEEMDFDVDDFDFHDDHRERNGRGRPALPQFMDKQKLDEKVSASMKSGYNCPVCQTSFSDLNDLHGHGDIHPERLRYVCADCPDKSYPNPGDVFKHFDEKKKSAVAAFYSYKVIVQTEGSD</sequence>
<evidence type="ECO:0000256" key="2">
    <source>
        <dbReference type="ARBA" id="ARBA00022723"/>
    </source>
</evidence>
<dbReference type="Proteomes" id="UP001328107">
    <property type="component" value="Unassembled WGS sequence"/>
</dbReference>
<accession>A0AAN5C7T1</accession>
<feature type="non-terminal residue" evidence="10">
    <location>
        <position position="1"/>
    </location>
</feature>
<evidence type="ECO:0000256" key="5">
    <source>
        <dbReference type="ARBA" id="ARBA00022833"/>
    </source>
</evidence>
<keyword evidence="6" id="KW-0539">Nucleus</keyword>
<evidence type="ECO:0000256" key="4">
    <source>
        <dbReference type="ARBA" id="ARBA00022771"/>
    </source>
</evidence>
<evidence type="ECO:0000313" key="10">
    <source>
        <dbReference type="EMBL" id="GMR31626.1"/>
    </source>
</evidence>
<dbReference type="PANTHER" id="PTHR16515:SF66">
    <property type="entry name" value="C2H2-TYPE DOMAIN-CONTAINING PROTEIN"/>
    <property type="match status" value="1"/>
</dbReference>